<dbReference type="Pfam" id="PF00107">
    <property type="entry name" value="ADH_zinc_N"/>
    <property type="match status" value="1"/>
</dbReference>
<sequence>MKEETSMKNKGIGFSKAVDFGESGTLFEEKELAMPELTSQLDVIVKVLASAVNPVDVKMAEAYQGHDFTVLGFDGVGEVMAVGDDVLGFEPGDRVYYAGQQLRSGTNQVYQAVDSRLIAKAPANLTLSESAALLLTGITAYEILTDALGLAISEGVATGKTILIVNGAGGVGSILIQLAKFIGLQVITTASRPESVEWVKSLGADIVLNHHEDLGMQLKEFGIDQLPYIVLLHSTDKYWNLATRYIAPFGRIASIVETEGLLDMGPLKNIGAQFAWEFMFAKGNFDIRMAEQGQALAKLTDLIESGKLKTTLTKTYKGFSAETLEAAYRDVASNHMIGKVVIVY</sequence>
<dbReference type="PROSITE" id="PS01162">
    <property type="entry name" value="QOR_ZETA_CRYSTAL"/>
    <property type="match status" value="1"/>
</dbReference>
<dbReference type="InterPro" id="IPR036291">
    <property type="entry name" value="NAD(P)-bd_dom_sf"/>
</dbReference>
<feature type="domain" description="Enoyl reductase (ER)" evidence="2">
    <location>
        <begin position="21"/>
        <end position="342"/>
    </location>
</feature>
<evidence type="ECO:0000259" key="2">
    <source>
        <dbReference type="SMART" id="SM00829"/>
    </source>
</evidence>
<protein>
    <submittedName>
        <fullName evidence="3">Zinc-binding dehydrogenase</fullName>
    </submittedName>
</protein>
<name>A0A6H0UGN2_9LACT</name>
<evidence type="ECO:0000313" key="3">
    <source>
        <dbReference type="EMBL" id="QIW53515.1"/>
    </source>
</evidence>
<comment type="similarity">
    <text evidence="1">Belongs to the zinc-containing alcohol dehydrogenase family. Quinone oxidoreductase subfamily.</text>
</comment>
<evidence type="ECO:0000313" key="4">
    <source>
        <dbReference type="Proteomes" id="UP000501945"/>
    </source>
</evidence>
<organism evidence="3 4">
    <name type="scientific">Pseudolactococcus raffinolactis</name>
    <dbReference type="NCBI Taxonomy" id="1366"/>
    <lineage>
        <taxon>Bacteria</taxon>
        <taxon>Bacillati</taxon>
        <taxon>Bacillota</taxon>
        <taxon>Bacilli</taxon>
        <taxon>Lactobacillales</taxon>
        <taxon>Streptococcaceae</taxon>
        <taxon>Pseudolactococcus</taxon>
    </lineage>
</organism>
<proteinExistence type="inferred from homology"/>
<dbReference type="Proteomes" id="UP000501945">
    <property type="component" value="Chromosome"/>
</dbReference>
<reference evidence="3 4" key="1">
    <citation type="submission" date="2019-12" db="EMBL/GenBank/DDBJ databases">
        <title>Whole genome sequences of Lactococcus raffinolactis strains isolated from sewage.</title>
        <authorList>
            <person name="Ybazeta G."/>
            <person name="Ross M."/>
            <person name="Brabant-Kirwan D."/>
            <person name="Saleh M."/>
            <person name="Dillon J.A."/>
            <person name="Splinter K."/>
            <person name="Nokhbeh R."/>
        </authorList>
    </citation>
    <scope>NUCLEOTIDE SEQUENCE [LARGE SCALE GENOMIC DNA]</scope>
    <source>
        <strain evidence="3 4">Lr_19_5</strain>
    </source>
</reference>
<dbReference type="InterPro" id="IPR013154">
    <property type="entry name" value="ADH-like_N"/>
</dbReference>
<dbReference type="CDD" id="cd08252">
    <property type="entry name" value="AL_MDR"/>
    <property type="match status" value="1"/>
</dbReference>
<dbReference type="PANTHER" id="PTHR43482">
    <property type="entry name" value="PROTEIN AST1-RELATED"/>
    <property type="match status" value="1"/>
</dbReference>
<dbReference type="InterPro" id="IPR020843">
    <property type="entry name" value="ER"/>
</dbReference>
<evidence type="ECO:0000256" key="1">
    <source>
        <dbReference type="ARBA" id="ARBA00010371"/>
    </source>
</evidence>
<dbReference type="InterPro" id="IPR052585">
    <property type="entry name" value="Lipid_raft_assoc_Zn_ADH"/>
</dbReference>
<dbReference type="InterPro" id="IPR011032">
    <property type="entry name" value="GroES-like_sf"/>
</dbReference>
<dbReference type="EMBL" id="CP047616">
    <property type="protein sequence ID" value="QIW53515.1"/>
    <property type="molecule type" value="Genomic_DNA"/>
</dbReference>
<dbReference type="SUPFAM" id="SSF51735">
    <property type="entry name" value="NAD(P)-binding Rossmann-fold domains"/>
    <property type="match status" value="1"/>
</dbReference>
<dbReference type="SMART" id="SM00829">
    <property type="entry name" value="PKS_ER"/>
    <property type="match status" value="1"/>
</dbReference>
<dbReference type="Gene3D" id="3.90.180.10">
    <property type="entry name" value="Medium-chain alcohol dehydrogenases, catalytic domain"/>
    <property type="match status" value="1"/>
</dbReference>
<gene>
    <name evidence="3" type="ORF">GU336_04815</name>
</gene>
<dbReference type="InterPro" id="IPR002364">
    <property type="entry name" value="Quin_OxRdtase/zeta-crystal_CS"/>
</dbReference>
<accession>A0A6H0UGN2</accession>
<dbReference type="Pfam" id="PF08240">
    <property type="entry name" value="ADH_N"/>
    <property type="match status" value="1"/>
</dbReference>
<dbReference type="AlphaFoldDB" id="A0A6H0UGN2"/>
<dbReference type="InterPro" id="IPR014182">
    <property type="entry name" value="ADH_Zn_typ-1"/>
</dbReference>
<dbReference type="PANTHER" id="PTHR43482:SF1">
    <property type="entry name" value="PROTEIN AST1-RELATED"/>
    <property type="match status" value="1"/>
</dbReference>
<dbReference type="InterPro" id="IPR013149">
    <property type="entry name" value="ADH-like_C"/>
</dbReference>
<dbReference type="GO" id="GO:0016491">
    <property type="term" value="F:oxidoreductase activity"/>
    <property type="evidence" value="ECO:0007669"/>
    <property type="project" value="InterPro"/>
</dbReference>
<dbReference type="Gene3D" id="3.40.50.720">
    <property type="entry name" value="NAD(P)-binding Rossmann-like Domain"/>
    <property type="match status" value="1"/>
</dbReference>
<dbReference type="SUPFAM" id="SSF50129">
    <property type="entry name" value="GroES-like"/>
    <property type="match status" value="1"/>
</dbReference>
<dbReference type="GO" id="GO:0008270">
    <property type="term" value="F:zinc ion binding"/>
    <property type="evidence" value="ECO:0007669"/>
    <property type="project" value="InterPro"/>
</dbReference>